<evidence type="ECO:0000256" key="3">
    <source>
        <dbReference type="ARBA" id="ARBA00022989"/>
    </source>
</evidence>
<dbReference type="InterPro" id="IPR011701">
    <property type="entry name" value="MFS"/>
</dbReference>
<feature type="transmembrane region" description="Helical" evidence="5">
    <location>
        <begin position="356"/>
        <end position="377"/>
    </location>
</feature>
<comment type="caution">
    <text evidence="7">The sequence shown here is derived from an EMBL/GenBank/DDBJ whole genome shotgun (WGS) entry which is preliminary data.</text>
</comment>
<reference evidence="7 8" key="1">
    <citation type="submission" date="2024-02" db="EMBL/GenBank/DDBJ databases">
        <authorList>
            <person name="Daric V."/>
            <person name="Darras S."/>
        </authorList>
    </citation>
    <scope>NUCLEOTIDE SEQUENCE [LARGE SCALE GENOMIC DNA]</scope>
</reference>
<dbReference type="InterPro" id="IPR020846">
    <property type="entry name" value="MFS_dom"/>
</dbReference>
<evidence type="ECO:0000256" key="1">
    <source>
        <dbReference type="ARBA" id="ARBA00004141"/>
    </source>
</evidence>
<dbReference type="Proteomes" id="UP001642483">
    <property type="component" value="Unassembled WGS sequence"/>
</dbReference>
<keyword evidence="8" id="KW-1185">Reference proteome</keyword>
<accession>A0ABP0F045</accession>
<evidence type="ECO:0000256" key="5">
    <source>
        <dbReference type="SAM" id="Phobius"/>
    </source>
</evidence>
<feature type="transmembrane region" description="Helical" evidence="5">
    <location>
        <begin position="389"/>
        <end position="413"/>
    </location>
</feature>
<organism evidence="7 8">
    <name type="scientific">Clavelina lepadiformis</name>
    <name type="common">Light-bulb sea squirt</name>
    <name type="synonym">Ascidia lepadiformis</name>
    <dbReference type="NCBI Taxonomy" id="159417"/>
    <lineage>
        <taxon>Eukaryota</taxon>
        <taxon>Metazoa</taxon>
        <taxon>Chordata</taxon>
        <taxon>Tunicata</taxon>
        <taxon>Ascidiacea</taxon>
        <taxon>Aplousobranchia</taxon>
        <taxon>Clavelinidae</taxon>
        <taxon>Clavelina</taxon>
    </lineage>
</organism>
<feature type="transmembrane region" description="Helical" evidence="5">
    <location>
        <begin position="100"/>
        <end position="118"/>
    </location>
</feature>
<dbReference type="SUPFAM" id="SSF103473">
    <property type="entry name" value="MFS general substrate transporter"/>
    <property type="match status" value="1"/>
</dbReference>
<feature type="transmembrane region" description="Helical" evidence="5">
    <location>
        <begin position="425"/>
        <end position="443"/>
    </location>
</feature>
<comment type="subcellular location">
    <subcellularLocation>
        <location evidence="1">Membrane</location>
        <topology evidence="1">Multi-pass membrane protein</topology>
    </subcellularLocation>
</comment>
<feature type="transmembrane region" description="Helical" evidence="5">
    <location>
        <begin position="23"/>
        <end position="43"/>
    </location>
</feature>
<feature type="transmembrane region" description="Helical" evidence="5">
    <location>
        <begin position="331"/>
        <end position="350"/>
    </location>
</feature>
<dbReference type="InterPro" id="IPR050382">
    <property type="entry name" value="MFS_Na/Anion_cotransporter"/>
</dbReference>
<dbReference type="Gene3D" id="1.20.1250.20">
    <property type="entry name" value="MFS general substrate transporter like domains"/>
    <property type="match status" value="2"/>
</dbReference>
<keyword evidence="2 5" id="KW-0812">Transmembrane</keyword>
<evidence type="ECO:0000259" key="6">
    <source>
        <dbReference type="PROSITE" id="PS50850"/>
    </source>
</evidence>
<evidence type="ECO:0000313" key="8">
    <source>
        <dbReference type="Proteomes" id="UP001642483"/>
    </source>
</evidence>
<dbReference type="PANTHER" id="PTHR11662">
    <property type="entry name" value="SOLUTE CARRIER FAMILY 17"/>
    <property type="match status" value="1"/>
</dbReference>
<dbReference type="Pfam" id="PF07690">
    <property type="entry name" value="MFS_1"/>
    <property type="match status" value="1"/>
</dbReference>
<gene>
    <name evidence="7" type="ORF">CVLEPA_LOCUS1184</name>
</gene>
<evidence type="ECO:0000313" key="7">
    <source>
        <dbReference type="EMBL" id="CAK8672201.1"/>
    </source>
</evidence>
<dbReference type="InterPro" id="IPR036259">
    <property type="entry name" value="MFS_trans_sf"/>
</dbReference>
<feature type="transmembrane region" description="Helical" evidence="5">
    <location>
        <begin position="192"/>
        <end position="211"/>
    </location>
</feature>
<feature type="transmembrane region" description="Helical" evidence="5">
    <location>
        <begin position="293"/>
        <end position="310"/>
    </location>
</feature>
<proteinExistence type="predicted"/>
<feature type="transmembrane region" description="Helical" evidence="5">
    <location>
        <begin position="124"/>
        <end position="148"/>
    </location>
</feature>
<feature type="transmembrane region" description="Helical" evidence="5">
    <location>
        <begin position="73"/>
        <end position="93"/>
    </location>
</feature>
<keyword evidence="3 5" id="KW-1133">Transmembrane helix</keyword>
<keyword evidence="4 5" id="KW-0472">Membrane</keyword>
<evidence type="ECO:0000256" key="4">
    <source>
        <dbReference type="ARBA" id="ARBA00023136"/>
    </source>
</evidence>
<evidence type="ECO:0000256" key="2">
    <source>
        <dbReference type="ARBA" id="ARBA00022692"/>
    </source>
</evidence>
<feature type="domain" description="Major facilitator superfamily (MFS) profile" evidence="6">
    <location>
        <begin position="21"/>
        <end position="448"/>
    </location>
</feature>
<feature type="transmembrane region" description="Helical" evidence="5">
    <location>
        <begin position="160"/>
        <end position="180"/>
    </location>
</feature>
<dbReference type="PANTHER" id="PTHR11662:SF399">
    <property type="entry name" value="FI19708P1-RELATED"/>
    <property type="match status" value="1"/>
</dbReference>
<sequence>MTDKTANVLTESHKGGFYIRQRYVIAALGFFGLFNVACMRHNLNLAIVVMVNNTAHNHTEAGTFHWNSKDQGLLLGSYFYGYAAGNLIGGWMASKYGFRNVYGITIFLSAIFTVATPLAAHTNFYLAVVCRALVGLFHGGVFPAMNYAFSNWAPPFEVSILSSIAASGITVGLLVIFPLVGMILEFLNWEAVFYITGGVAIFGDIFFFIFASDSPSNNKWISEREKLYIKKCIGNKEAYSKPKSTPWKSIFTSKCVWGLFACHSADAFVQNLVAVILPTYLSEVFYFDVTQSGLVMVLPFLMQGVVIIIGSQITDFLRRKRLITTTRIRKINSSISLLISGLCLVITGYVGGNHYAVIGLFTASIAIVGLAYPGYMCTPLDIAPRYSGIIYGVSNSIASLVAFLGPFLSGYIVTDQHSVSLWQNLFWLTFGLNITGTILYATLASGVEQIWAKENIGLRSNDDKETLEIEKERFTTPN</sequence>
<name>A0ABP0F045_CLALP</name>
<dbReference type="PROSITE" id="PS50850">
    <property type="entry name" value="MFS"/>
    <property type="match status" value="1"/>
</dbReference>
<dbReference type="EMBL" id="CAWYQH010000001">
    <property type="protein sequence ID" value="CAK8672201.1"/>
    <property type="molecule type" value="Genomic_DNA"/>
</dbReference>
<protein>
    <recommendedName>
        <fullName evidence="6">Major facilitator superfamily (MFS) profile domain-containing protein</fullName>
    </recommendedName>
</protein>